<keyword evidence="3" id="KW-1185">Reference proteome</keyword>
<dbReference type="SUPFAM" id="SSF48452">
    <property type="entry name" value="TPR-like"/>
    <property type="match status" value="2"/>
</dbReference>
<feature type="repeat" description="TPR" evidence="1">
    <location>
        <begin position="191"/>
        <end position="224"/>
    </location>
</feature>
<dbReference type="RefSeq" id="WP_143872808.1">
    <property type="nucleotide sequence ID" value="NZ_CP041660.1"/>
</dbReference>
<evidence type="ECO:0000313" key="2">
    <source>
        <dbReference type="EMBL" id="MER2493676.1"/>
    </source>
</evidence>
<dbReference type="PROSITE" id="PS50005">
    <property type="entry name" value="TPR"/>
    <property type="match status" value="1"/>
</dbReference>
<dbReference type="InterPro" id="IPR011990">
    <property type="entry name" value="TPR-like_helical_dom_sf"/>
</dbReference>
<gene>
    <name evidence="2" type="ORF">ABS311_17490</name>
</gene>
<dbReference type="PROSITE" id="PS51257">
    <property type="entry name" value="PROKAR_LIPOPROTEIN"/>
    <property type="match status" value="1"/>
</dbReference>
<evidence type="ECO:0000256" key="1">
    <source>
        <dbReference type="PROSITE-ProRule" id="PRU00339"/>
    </source>
</evidence>
<dbReference type="Proteomes" id="UP001467690">
    <property type="component" value="Unassembled WGS sequence"/>
</dbReference>
<proteinExistence type="predicted"/>
<dbReference type="SMART" id="SM00028">
    <property type="entry name" value="TPR"/>
    <property type="match status" value="4"/>
</dbReference>
<reference evidence="2 3" key="1">
    <citation type="submission" date="2024-06" db="EMBL/GenBank/DDBJ databases">
        <authorList>
            <person name="Chen R.Y."/>
        </authorList>
    </citation>
    <scope>NUCLEOTIDE SEQUENCE [LARGE SCALE GENOMIC DNA]</scope>
    <source>
        <strain evidence="2 3">D2</strain>
    </source>
</reference>
<accession>A0ABV1RLR4</accession>
<organism evidence="2 3">
    <name type="scientific">Catenovulum sediminis</name>
    <dbReference type="NCBI Taxonomy" id="1740262"/>
    <lineage>
        <taxon>Bacteria</taxon>
        <taxon>Pseudomonadati</taxon>
        <taxon>Pseudomonadota</taxon>
        <taxon>Gammaproteobacteria</taxon>
        <taxon>Alteromonadales</taxon>
        <taxon>Alteromonadaceae</taxon>
        <taxon>Catenovulum</taxon>
    </lineage>
</organism>
<evidence type="ECO:0000313" key="3">
    <source>
        <dbReference type="Proteomes" id="UP001467690"/>
    </source>
</evidence>
<protein>
    <recommendedName>
        <fullName evidence="4">Tetratricopeptide repeat protein</fullName>
    </recommendedName>
</protein>
<dbReference type="EMBL" id="JBELOE010000265">
    <property type="protein sequence ID" value="MER2493676.1"/>
    <property type="molecule type" value="Genomic_DNA"/>
</dbReference>
<evidence type="ECO:0008006" key="4">
    <source>
        <dbReference type="Google" id="ProtNLM"/>
    </source>
</evidence>
<name>A0ABV1RLR4_9ALTE</name>
<sequence>MKRIKQGVLSRIIVSCCISLLCLTTVGCISTESGRSRAVNDIENNRLQNGNNLAAWINSTDDNSKIQQDKLAQQQAAERALKQAQRKQKLTELYQLILASEPNQSIKTDIQYRITELNTQIFEQQNQAENVTADLLIIQYQKLLEEYPNRAENEHILYQLAKAYAIKGEALKSLTTIERLLTEYPNSQYYNELHFRRGDIYYNHNNYPAALTAFQQVLNKDKNNLQLAPEKSVFYRNSLYMAAWASLKAYQYASADQYFVTLMAQTYQTKTNLYQDAQRGLNISLSQQQQAASLNQLVKYCQQQRIDIRQFKHNLYAGFADFMLQKDLKRDAEQTYLAYIKQDANSIWSARFYQKLMDLYQQQGLLAKKRDVELKFSQQYSLTSAFWQSAQLAEKQEVLAHLLTYSQRFARQYYAIAQDMEEFSLDSEAPNAKRINTFATAAEWFSRYLQQLNTEAAQTQTQTQTQTQQEQTLKNKSDIFNPSAEALEKTRLLYAEALYGAYQYENALNAYLVLVAEYNQQPDYLFTALLTIRELIAQHNTQGENAQQSVKFLAKLRTQRRQLDKLFVTRFTADKRALAIAHQAAQYAANEKLTEEMLFFTDKILQQLEHTTQTHKLSNIEKIYLRSAYLHQANMYYAQAQYTDAETAYLNALQYIKKGSKQYQEISDLIAASIYFYAKSLETTQPLLAATHYLRLGQVVTASKYQINAEFDAANLLIEAQKWQQASEVLVKFKQVYPAHEYSASVPAKLANIYRQQQKWSLAAAQLIQMAKTEKDYELAREAQYTAAEYYLKDDNLKQAILAFRTYAHQYPKPFSLAQEVRFKMSEFYLQTKEPNKRYFWLRKILSEHKKQSRLKRTATNAHPFNQTEVEDRSRYLASYSAYELGLAHHRTFSWRKLKIPLQQSMRAKQKAMQQAIQYYQACLDFELAEFVPKSTFQLAELYRQLALAVMQSERPAELDELALEEYELILEEIAFPFEEKAIDIHSINAQRSHQNLYDEWIKLSFAKLAQLVPAEYQRQEVTIDVYENML</sequence>
<dbReference type="Gene3D" id="1.25.40.10">
    <property type="entry name" value="Tetratricopeptide repeat domain"/>
    <property type="match status" value="2"/>
</dbReference>
<keyword evidence="1" id="KW-0802">TPR repeat</keyword>
<dbReference type="InterPro" id="IPR019734">
    <property type="entry name" value="TPR_rpt"/>
</dbReference>
<comment type="caution">
    <text evidence="2">The sequence shown here is derived from an EMBL/GenBank/DDBJ whole genome shotgun (WGS) entry which is preliminary data.</text>
</comment>